<dbReference type="OrthoDB" id="7294637at2"/>
<dbReference type="RefSeq" id="WP_008698627.1">
    <property type="nucleotide sequence ID" value="NZ_ANOG01000527.1"/>
</dbReference>
<dbReference type="InterPro" id="IPR006311">
    <property type="entry name" value="TAT_signal"/>
</dbReference>
<dbReference type="Pfam" id="PF13088">
    <property type="entry name" value="BNR_2"/>
    <property type="match status" value="1"/>
</dbReference>
<dbReference type="PANTHER" id="PTHR43752:SF2">
    <property type="entry name" value="BNR_ASP-BOX REPEAT FAMILY PROTEIN"/>
    <property type="match status" value="1"/>
</dbReference>
<sequence>MNQKKPFLTRRSFHQTVAASGLALLGQNRFVHADTASLNLRIISKTPQYYNGWPTLTRRLNGQLIVVWSGGREQHVCPFGRVEMMRSDDDGETWSWPRTILDGASDDRDAGITETANGTLLVTTFTSLAYEPGLRAAMKRTAKDPAAWPAEKLDRWNAVHHRITEKQRQAELGEWMIRSTDGGITWSERYPTIVNSPHGPTQLADGRLLYAGKQLWSKERKIGVSQSSDDGASWQWLSEIPARDGDSVQNYHELHAVETDNGKIIAHIRNHNANNKGETLQCESTDGGETWTTPHSIGVWGLPSFLTKLRDGRLLMSYGHRRQPFGNQARVSDDEGASWSPPVVISDDGANGDLGYPSTAQLGDGSLLSVWYEAVPGHPKAVLRQARWRLND</sequence>
<protein>
    <submittedName>
        <fullName evidence="2">Putative secreted protein</fullName>
    </submittedName>
</protein>
<dbReference type="PROSITE" id="PS51318">
    <property type="entry name" value="TAT"/>
    <property type="match status" value="1"/>
</dbReference>
<evidence type="ECO:0000259" key="1">
    <source>
        <dbReference type="Pfam" id="PF13088"/>
    </source>
</evidence>
<dbReference type="InterPro" id="IPR011040">
    <property type="entry name" value="Sialidase"/>
</dbReference>
<keyword evidence="3" id="KW-1185">Reference proteome</keyword>
<dbReference type="Gene3D" id="2.120.10.10">
    <property type="match status" value="1"/>
</dbReference>
<dbReference type="InterPro" id="IPR036278">
    <property type="entry name" value="Sialidase_sf"/>
</dbReference>
<accession>M5RVK6</accession>
<organism evidence="2 3">
    <name type="scientific">Rhodopirellula maiorica SM1</name>
    <dbReference type="NCBI Taxonomy" id="1265738"/>
    <lineage>
        <taxon>Bacteria</taxon>
        <taxon>Pseudomonadati</taxon>
        <taxon>Planctomycetota</taxon>
        <taxon>Planctomycetia</taxon>
        <taxon>Pirellulales</taxon>
        <taxon>Pirellulaceae</taxon>
        <taxon>Novipirellula</taxon>
    </lineage>
</organism>
<dbReference type="Proteomes" id="UP000011991">
    <property type="component" value="Unassembled WGS sequence"/>
</dbReference>
<evidence type="ECO:0000313" key="3">
    <source>
        <dbReference type="Proteomes" id="UP000011991"/>
    </source>
</evidence>
<evidence type="ECO:0000313" key="2">
    <source>
        <dbReference type="EMBL" id="EMI19427.1"/>
    </source>
</evidence>
<dbReference type="EMBL" id="ANOG01000527">
    <property type="protein sequence ID" value="EMI19427.1"/>
    <property type="molecule type" value="Genomic_DNA"/>
</dbReference>
<dbReference type="PATRIC" id="fig|1265738.3.peg.3652"/>
<dbReference type="PANTHER" id="PTHR43752">
    <property type="entry name" value="BNR/ASP-BOX REPEAT FAMILY PROTEIN"/>
    <property type="match status" value="1"/>
</dbReference>
<comment type="caution">
    <text evidence="2">The sequence shown here is derived from an EMBL/GenBank/DDBJ whole genome shotgun (WGS) entry which is preliminary data.</text>
</comment>
<dbReference type="CDD" id="cd15482">
    <property type="entry name" value="Sialidase_non-viral"/>
    <property type="match status" value="1"/>
</dbReference>
<gene>
    <name evidence="2" type="ORF">RMSM_03645</name>
</gene>
<proteinExistence type="predicted"/>
<feature type="domain" description="Sialidase" evidence="1">
    <location>
        <begin position="174"/>
        <end position="367"/>
    </location>
</feature>
<name>M5RVK6_9BACT</name>
<dbReference type="AlphaFoldDB" id="M5RVK6"/>
<dbReference type="SUPFAM" id="SSF50939">
    <property type="entry name" value="Sialidases"/>
    <property type="match status" value="1"/>
</dbReference>
<reference evidence="2 3" key="1">
    <citation type="journal article" date="2013" name="Mar. Genomics">
        <title>Expression of sulfatases in Rhodopirellula baltica and the diversity of sulfatases in the genus Rhodopirellula.</title>
        <authorList>
            <person name="Wegner C.E."/>
            <person name="Richter-Heitmann T."/>
            <person name="Klindworth A."/>
            <person name="Klockow C."/>
            <person name="Richter M."/>
            <person name="Achstetter T."/>
            <person name="Glockner F.O."/>
            <person name="Harder J."/>
        </authorList>
    </citation>
    <scope>NUCLEOTIDE SEQUENCE [LARGE SCALE GENOMIC DNA]</scope>
    <source>
        <strain evidence="2 3">SM1</strain>
    </source>
</reference>